<proteinExistence type="predicted"/>
<gene>
    <name evidence="1" type="ORF">P170DRAFT_426901</name>
</gene>
<evidence type="ECO:0000313" key="1">
    <source>
        <dbReference type="EMBL" id="PLB47666.1"/>
    </source>
</evidence>
<dbReference type="RefSeq" id="XP_024702968.1">
    <property type="nucleotide sequence ID" value="XM_024847741.1"/>
</dbReference>
<dbReference type="GeneID" id="36555440"/>
<keyword evidence="2" id="KW-1185">Reference proteome</keyword>
<protein>
    <submittedName>
        <fullName evidence="1">Uncharacterized protein</fullName>
    </submittedName>
</protein>
<name>A0A2I2G454_9EURO</name>
<comment type="caution">
    <text evidence="1">The sequence shown here is derived from an EMBL/GenBank/DDBJ whole genome shotgun (WGS) entry which is preliminary data.</text>
</comment>
<evidence type="ECO:0000313" key="2">
    <source>
        <dbReference type="Proteomes" id="UP000234275"/>
    </source>
</evidence>
<reference evidence="1 2" key="1">
    <citation type="submission" date="2016-12" db="EMBL/GenBank/DDBJ databases">
        <title>The genomes of Aspergillus section Nigri reveals drivers in fungal speciation.</title>
        <authorList>
            <consortium name="DOE Joint Genome Institute"/>
            <person name="Vesth T.C."/>
            <person name="Nybo J."/>
            <person name="Theobald S."/>
            <person name="Brandl J."/>
            <person name="Frisvad J.C."/>
            <person name="Nielsen K.F."/>
            <person name="Lyhne E.K."/>
            <person name="Kogle M.E."/>
            <person name="Kuo A."/>
            <person name="Riley R."/>
            <person name="Clum A."/>
            <person name="Nolan M."/>
            <person name="Lipzen A."/>
            <person name="Salamov A."/>
            <person name="Henrissat B."/>
            <person name="Wiebenga A."/>
            <person name="De Vries R.P."/>
            <person name="Grigoriev I.V."/>
            <person name="Mortensen U.H."/>
            <person name="Andersen M.R."/>
            <person name="Baker S.E."/>
        </authorList>
    </citation>
    <scope>NUCLEOTIDE SEQUENCE [LARGE SCALE GENOMIC DNA]</scope>
    <source>
        <strain evidence="1 2">IBT 23096</strain>
    </source>
</reference>
<organism evidence="1 2">
    <name type="scientific">Aspergillus steynii IBT 23096</name>
    <dbReference type="NCBI Taxonomy" id="1392250"/>
    <lineage>
        <taxon>Eukaryota</taxon>
        <taxon>Fungi</taxon>
        <taxon>Dikarya</taxon>
        <taxon>Ascomycota</taxon>
        <taxon>Pezizomycotina</taxon>
        <taxon>Eurotiomycetes</taxon>
        <taxon>Eurotiomycetidae</taxon>
        <taxon>Eurotiales</taxon>
        <taxon>Aspergillaceae</taxon>
        <taxon>Aspergillus</taxon>
        <taxon>Aspergillus subgen. Circumdati</taxon>
    </lineage>
</organism>
<sequence length="179" mass="20615">MTTPGPYTFTPRYWFFPPDQAICYNPATMHETPDNTSNWHEWGIYIPILGEYATDHEMLNEALNVIEQGKAQPAPGNGSCFPGGLFYRFWTTDAEIQEGYTPLVRRAKHAIQCDYYTWKTNCDIAHLEHLYEVDRRERGPGTLKPGEHPRPIAPKVMPQYRPSLHVVASRPQGPWYLHA</sequence>
<dbReference type="VEuPathDB" id="FungiDB:P170DRAFT_426901"/>
<dbReference type="AlphaFoldDB" id="A0A2I2G454"/>
<dbReference type="Proteomes" id="UP000234275">
    <property type="component" value="Unassembled WGS sequence"/>
</dbReference>
<accession>A0A2I2G454</accession>
<dbReference type="EMBL" id="MSFO01000005">
    <property type="protein sequence ID" value="PLB47666.1"/>
    <property type="molecule type" value="Genomic_DNA"/>
</dbReference>